<name>A0A2C5YD49_9HYPO</name>
<dbReference type="PROSITE" id="PS50082">
    <property type="entry name" value="WD_REPEATS_2"/>
    <property type="match status" value="2"/>
</dbReference>
<comment type="caution">
    <text evidence="5">The sequence shown here is derived from an EMBL/GenBank/DDBJ whole genome shotgun (WGS) entry which is preliminary data.</text>
</comment>
<dbReference type="HAMAP" id="MF_03037">
    <property type="entry name" value="ciao1"/>
    <property type="match status" value="1"/>
</dbReference>
<evidence type="ECO:0000256" key="3">
    <source>
        <dbReference type="HAMAP-Rule" id="MF_03037"/>
    </source>
</evidence>
<evidence type="ECO:0000256" key="4">
    <source>
        <dbReference type="PROSITE-ProRule" id="PRU00221"/>
    </source>
</evidence>
<gene>
    <name evidence="3" type="primary">CIA1</name>
    <name evidence="5" type="ORF">CDD81_2504</name>
</gene>
<feature type="repeat" description="WD" evidence="4">
    <location>
        <begin position="320"/>
        <end position="352"/>
    </location>
</feature>
<proteinExistence type="inferred from homology"/>
<keyword evidence="1 4" id="KW-0853">WD repeat</keyword>
<evidence type="ECO:0000313" key="5">
    <source>
        <dbReference type="EMBL" id="PHH65400.1"/>
    </source>
</evidence>
<dbReference type="Pfam" id="PF00400">
    <property type="entry name" value="WD40"/>
    <property type="match status" value="5"/>
</dbReference>
<dbReference type="AlphaFoldDB" id="A0A2C5YD49"/>
<dbReference type="OrthoDB" id="284782at2759"/>
<dbReference type="InterPro" id="IPR028608">
    <property type="entry name" value="CIAO1/Cia1"/>
</dbReference>
<dbReference type="Gene3D" id="2.130.10.10">
    <property type="entry name" value="YVTN repeat-like/Quinoprotein amine dehydrogenase"/>
    <property type="match status" value="1"/>
</dbReference>
<organism evidence="5 6">
    <name type="scientific">Ophiocordyceps australis</name>
    <dbReference type="NCBI Taxonomy" id="1399860"/>
    <lineage>
        <taxon>Eukaryota</taxon>
        <taxon>Fungi</taxon>
        <taxon>Dikarya</taxon>
        <taxon>Ascomycota</taxon>
        <taxon>Pezizomycotina</taxon>
        <taxon>Sordariomycetes</taxon>
        <taxon>Hypocreomycetidae</taxon>
        <taxon>Hypocreales</taxon>
        <taxon>Ophiocordycipitaceae</taxon>
        <taxon>Ophiocordyceps</taxon>
    </lineage>
</organism>
<dbReference type="InterPro" id="IPR001680">
    <property type="entry name" value="WD40_rpt"/>
</dbReference>
<protein>
    <recommendedName>
        <fullName evidence="3">Probable cytosolic iron-sulfur protein assembly protein 1</fullName>
    </recommendedName>
</protein>
<reference evidence="5 6" key="1">
    <citation type="submission" date="2017-06" db="EMBL/GenBank/DDBJ databases">
        <title>Ant-infecting Ophiocordyceps genomes reveal a high diversity of potential behavioral manipulation genes and a possible major role for enterotoxins.</title>
        <authorList>
            <person name="De Bekker C."/>
            <person name="Evans H.C."/>
            <person name="Brachmann A."/>
            <person name="Hughes D.P."/>
        </authorList>
    </citation>
    <scope>NUCLEOTIDE SEQUENCE [LARGE SCALE GENOMIC DNA]</scope>
    <source>
        <strain evidence="5 6">Map64</strain>
    </source>
</reference>
<comment type="function">
    <text evidence="3">Essential component of the cytosolic iron-sulfur (Fe/S) protein assembly machinery. Required for the maturation of extramitochondrial Fe/S proteins.</text>
</comment>
<keyword evidence="2" id="KW-0677">Repeat</keyword>
<dbReference type="InterPro" id="IPR020472">
    <property type="entry name" value="WD40_PAC1"/>
</dbReference>
<evidence type="ECO:0000313" key="6">
    <source>
        <dbReference type="Proteomes" id="UP000226192"/>
    </source>
</evidence>
<feature type="repeat" description="WD" evidence="4">
    <location>
        <begin position="135"/>
        <end position="167"/>
    </location>
</feature>
<dbReference type="GO" id="GO:0097361">
    <property type="term" value="C:cytosolic [4Fe-4S] assembly targeting complex"/>
    <property type="evidence" value="ECO:0007669"/>
    <property type="project" value="InterPro"/>
</dbReference>
<evidence type="ECO:0000256" key="2">
    <source>
        <dbReference type="ARBA" id="ARBA00022737"/>
    </source>
</evidence>
<evidence type="ECO:0000256" key="1">
    <source>
        <dbReference type="ARBA" id="ARBA00022574"/>
    </source>
</evidence>
<accession>A0A2C5YD49</accession>
<dbReference type="PANTHER" id="PTHR19920:SF0">
    <property type="entry name" value="CYTOSOLIC IRON-SULFUR PROTEIN ASSEMBLY PROTEIN CIAO1-RELATED"/>
    <property type="match status" value="1"/>
</dbReference>
<dbReference type="GO" id="GO:0016226">
    <property type="term" value="P:iron-sulfur cluster assembly"/>
    <property type="evidence" value="ECO:0007669"/>
    <property type="project" value="UniProtKB-UniRule"/>
</dbReference>
<dbReference type="SMART" id="SM00320">
    <property type="entry name" value="WD40"/>
    <property type="match status" value="6"/>
</dbReference>
<dbReference type="Proteomes" id="UP000226192">
    <property type="component" value="Unassembled WGS sequence"/>
</dbReference>
<dbReference type="PROSITE" id="PS50294">
    <property type="entry name" value="WD_REPEATS_REGION"/>
    <property type="match status" value="1"/>
</dbReference>
<dbReference type="SUPFAM" id="SSF50978">
    <property type="entry name" value="WD40 repeat-like"/>
    <property type="match status" value="1"/>
</dbReference>
<dbReference type="PANTHER" id="PTHR19920">
    <property type="entry name" value="WD40 PROTEIN CIAO1"/>
    <property type="match status" value="1"/>
</dbReference>
<sequence>MDGTTETVLARIVPLEPLQPDLHERAWASIPHPTLPLLATAHSKGATIFSLVSLSVHSKLTGGHTRSVRCVAWEPGQEAHKLCLVTGSFDSTAGLWRWNDDDEEEQGATQVRLDADGAMLEEGQGGKDWEFTLVLEGHDSEIKSCAFSPAGAYLATCSRDKSVWIWEDVGGAGVDDEWETVAILNEHDGDVKAVAWCPDVPGRNTGSRRRHYGCDVLASASYDNTVRIWREDADAEWVCVAVLEGHEGTVWGIEWEARPRANGGFPRLLTFSADATVRVWALQDDGDDDAQPRDADALGRLPNTMRGPLRDQWLCSAVLPNAHDRDVYSVSWSAQTGLVASTGSDGSIAIYKELDDWRLLVCMPNAHGPYEVNHITWCCRYDAACAHRGQQEMLVSTGDDGLIRTWHVDVLPDESRHQAQPAQN</sequence>
<comment type="similarity">
    <text evidence="3">Belongs to the WD repeat CIA1 family.</text>
</comment>
<dbReference type="EMBL" id="NJET01000018">
    <property type="protein sequence ID" value="PHH65400.1"/>
    <property type="molecule type" value="Genomic_DNA"/>
</dbReference>
<dbReference type="PRINTS" id="PR00320">
    <property type="entry name" value="GPROTEINBRPT"/>
</dbReference>
<keyword evidence="6" id="KW-1185">Reference proteome</keyword>
<dbReference type="InterPro" id="IPR036322">
    <property type="entry name" value="WD40_repeat_dom_sf"/>
</dbReference>
<dbReference type="STRING" id="1399860.A0A2C5YD49"/>
<dbReference type="InterPro" id="IPR015943">
    <property type="entry name" value="WD40/YVTN_repeat-like_dom_sf"/>
</dbReference>